<organism evidence="2 3">
    <name type="scientific">Mucilaginibacter roseus</name>
    <dbReference type="NCBI Taxonomy" id="1528868"/>
    <lineage>
        <taxon>Bacteria</taxon>
        <taxon>Pseudomonadati</taxon>
        <taxon>Bacteroidota</taxon>
        <taxon>Sphingobacteriia</taxon>
        <taxon>Sphingobacteriales</taxon>
        <taxon>Sphingobacteriaceae</taxon>
        <taxon>Mucilaginibacter</taxon>
    </lineage>
</organism>
<dbReference type="Proteomes" id="UP001199919">
    <property type="component" value="Unassembled WGS sequence"/>
</dbReference>
<keyword evidence="3" id="KW-1185">Reference proteome</keyword>
<dbReference type="RefSeq" id="WP_232177997.1">
    <property type="nucleotide sequence ID" value="NZ_JAJPWV010000003.1"/>
</dbReference>
<feature type="signal peptide" evidence="1">
    <location>
        <begin position="1"/>
        <end position="19"/>
    </location>
</feature>
<accession>A0ABS8U6K7</accession>
<evidence type="ECO:0008006" key="4">
    <source>
        <dbReference type="Google" id="ProtNLM"/>
    </source>
</evidence>
<gene>
    <name evidence="2" type="ORF">LT679_12850</name>
</gene>
<reference evidence="2 3" key="1">
    <citation type="submission" date="2021-12" db="EMBL/GenBank/DDBJ databases">
        <title>Mucilaginibacter roseus genome.</title>
        <authorList>
            <person name="Ferreira J.R."/>
            <person name="Newman J.D."/>
        </authorList>
    </citation>
    <scope>NUCLEOTIDE SEQUENCE [LARGE SCALE GENOMIC DNA]</scope>
    <source>
        <strain evidence="2 3">LMG 28454</strain>
    </source>
</reference>
<name>A0ABS8U6K7_9SPHI</name>
<keyword evidence="1" id="KW-0732">Signal</keyword>
<protein>
    <recommendedName>
        <fullName evidence="4">DUF4412 domain-containing protein</fullName>
    </recommendedName>
</protein>
<evidence type="ECO:0000313" key="3">
    <source>
        <dbReference type="Proteomes" id="UP001199919"/>
    </source>
</evidence>
<proteinExistence type="predicted"/>
<feature type="chain" id="PRO_5046153772" description="DUF4412 domain-containing protein" evidence="1">
    <location>
        <begin position="20"/>
        <end position="286"/>
    </location>
</feature>
<comment type="caution">
    <text evidence="2">The sequence shown here is derived from an EMBL/GenBank/DDBJ whole genome shotgun (WGS) entry which is preliminary data.</text>
</comment>
<sequence>MKTTFLTLSLLVSVLFANAQKSVIFKLKYLPGRNYLSNMQMKMSMKMDLDGDSASVAKAKGSGTDFPIIMDMTADMEMTMKTNNKLTTAGSLPFLMNYNKADVAATMNGKTLPIPNNQFKDQKVYGTCVDNSVLRIDSVPGKNIDEARKIMFAKTLNDITSQLKFPDKPIAVGESFMMEVPMSMPVNGSNMQMMIKVNYKVTDIKNGIAYCDLILNTSVDMNAQPSAMKMKGSGTGKMQYSIKDQFFTNMTQDFAFSYSMNMNDVTMKGDAKMNSVYDMKISNGVN</sequence>
<dbReference type="EMBL" id="JAJPWV010000003">
    <property type="protein sequence ID" value="MCD8741497.1"/>
    <property type="molecule type" value="Genomic_DNA"/>
</dbReference>
<evidence type="ECO:0000256" key="1">
    <source>
        <dbReference type="SAM" id="SignalP"/>
    </source>
</evidence>
<evidence type="ECO:0000313" key="2">
    <source>
        <dbReference type="EMBL" id="MCD8741497.1"/>
    </source>
</evidence>